<evidence type="ECO:0000256" key="3">
    <source>
        <dbReference type="ARBA" id="ARBA00022475"/>
    </source>
</evidence>
<evidence type="ECO:0000256" key="9">
    <source>
        <dbReference type="SAM" id="Phobius"/>
    </source>
</evidence>
<evidence type="ECO:0000259" key="10">
    <source>
        <dbReference type="PROSITE" id="PS50928"/>
    </source>
</evidence>
<feature type="transmembrane region" description="Helical" evidence="9">
    <location>
        <begin position="43"/>
        <end position="68"/>
    </location>
</feature>
<evidence type="ECO:0000256" key="4">
    <source>
        <dbReference type="ARBA" id="ARBA00022519"/>
    </source>
</evidence>
<evidence type="ECO:0000256" key="5">
    <source>
        <dbReference type="ARBA" id="ARBA00022692"/>
    </source>
</evidence>
<evidence type="ECO:0000256" key="7">
    <source>
        <dbReference type="ARBA" id="ARBA00023136"/>
    </source>
</evidence>
<keyword evidence="5 9" id="KW-0812">Transmembrane</keyword>
<keyword evidence="4" id="KW-0997">Cell inner membrane</keyword>
<dbReference type="RefSeq" id="WP_376840483.1">
    <property type="nucleotide sequence ID" value="NZ_JBHMAU010000062.1"/>
</dbReference>
<proteinExistence type="predicted"/>
<dbReference type="PANTHER" id="PTHR43357">
    <property type="entry name" value="INNER MEMBRANE ABC TRANSPORTER PERMEASE PROTEIN YDCV"/>
    <property type="match status" value="1"/>
</dbReference>
<evidence type="ECO:0000313" key="12">
    <source>
        <dbReference type="Proteomes" id="UP001589707"/>
    </source>
</evidence>
<feature type="transmembrane region" description="Helical" evidence="9">
    <location>
        <begin position="263"/>
        <end position="283"/>
    </location>
</feature>
<comment type="caution">
    <text evidence="11">The sequence shown here is derived from an EMBL/GenBank/DDBJ whole genome shotgun (WGS) entry which is preliminary data.</text>
</comment>
<feature type="compositionally biased region" description="Low complexity" evidence="8">
    <location>
        <begin position="7"/>
        <end position="26"/>
    </location>
</feature>
<protein>
    <submittedName>
        <fullName evidence="11">ABC transporter permease</fullName>
    </submittedName>
</protein>
<dbReference type="PANTHER" id="PTHR43357:SF4">
    <property type="entry name" value="INNER MEMBRANE ABC TRANSPORTER PERMEASE PROTEIN YDCV"/>
    <property type="match status" value="1"/>
</dbReference>
<dbReference type="InterPro" id="IPR035906">
    <property type="entry name" value="MetI-like_sf"/>
</dbReference>
<dbReference type="Gene3D" id="1.10.3720.10">
    <property type="entry name" value="MetI-like"/>
    <property type="match status" value="1"/>
</dbReference>
<accession>A0ABV5X2G3</accession>
<feature type="transmembrane region" description="Helical" evidence="9">
    <location>
        <begin position="88"/>
        <end position="120"/>
    </location>
</feature>
<dbReference type="InterPro" id="IPR000515">
    <property type="entry name" value="MetI-like"/>
</dbReference>
<feature type="transmembrane region" description="Helical" evidence="9">
    <location>
        <begin position="164"/>
        <end position="182"/>
    </location>
</feature>
<comment type="subcellular location">
    <subcellularLocation>
        <location evidence="1">Cell inner membrane</location>
        <topology evidence="1">Multi-pass membrane protein</topology>
    </subcellularLocation>
</comment>
<dbReference type="CDD" id="cd06261">
    <property type="entry name" value="TM_PBP2"/>
    <property type="match status" value="1"/>
</dbReference>
<keyword evidence="6 9" id="KW-1133">Transmembrane helix</keyword>
<name>A0ABV5X2G3_9MICO</name>
<keyword evidence="3" id="KW-1003">Cell membrane</keyword>
<keyword evidence="7 9" id="KW-0472">Membrane</keyword>
<feature type="transmembrane region" description="Helical" evidence="9">
    <location>
        <begin position="219"/>
        <end position="243"/>
    </location>
</feature>
<evidence type="ECO:0000313" key="11">
    <source>
        <dbReference type="EMBL" id="MFB9776637.1"/>
    </source>
</evidence>
<keyword evidence="2" id="KW-0813">Transport</keyword>
<keyword evidence="12" id="KW-1185">Reference proteome</keyword>
<feature type="transmembrane region" description="Helical" evidence="9">
    <location>
        <begin position="132"/>
        <end position="152"/>
    </location>
</feature>
<evidence type="ECO:0000256" key="8">
    <source>
        <dbReference type="SAM" id="MobiDB-lite"/>
    </source>
</evidence>
<gene>
    <name evidence="11" type="ORF">ACFFN1_09530</name>
</gene>
<feature type="domain" description="ABC transmembrane type-1" evidence="10">
    <location>
        <begin position="93"/>
        <end position="280"/>
    </location>
</feature>
<feature type="region of interest" description="Disordered" evidence="8">
    <location>
        <begin position="1"/>
        <end position="33"/>
    </location>
</feature>
<dbReference type="PROSITE" id="PS50928">
    <property type="entry name" value="ABC_TM1"/>
    <property type="match status" value="1"/>
</dbReference>
<evidence type="ECO:0000256" key="6">
    <source>
        <dbReference type="ARBA" id="ARBA00022989"/>
    </source>
</evidence>
<evidence type="ECO:0000256" key="1">
    <source>
        <dbReference type="ARBA" id="ARBA00004429"/>
    </source>
</evidence>
<dbReference type="Proteomes" id="UP001589707">
    <property type="component" value="Unassembled WGS sequence"/>
</dbReference>
<evidence type="ECO:0000256" key="2">
    <source>
        <dbReference type="ARBA" id="ARBA00022448"/>
    </source>
</evidence>
<dbReference type="EMBL" id="JBHMAU010000062">
    <property type="protein sequence ID" value="MFB9776637.1"/>
    <property type="molecule type" value="Genomic_DNA"/>
</dbReference>
<reference evidence="11 12" key="1">
    <citation type="submission" date="2024-09" db="EMBL/GenBank/DDBJ databases">
        <authorList>
            <person name="Sun Q."/>
            <person name="Mori K."/>
        </authorList>
    </citation>
    <scope>NUCLEOTIDE SEQUENCE [LARGE SCALE GENOMIC DNA]</scope>
    <source>
        <strain evidence="11 12">JCM 11683</strain>
    </source>
</reference>
<sequence>MAASVELLTTPTGTPAGTGAARARGAGRLGHGKRTRSAGRLHLPGIAVLVMAMVLFFTPLIASAIFGFTLPGVGLTFASLSQAFSNPMAVQAVTMTVLLGLLTTAASLALLVPTIVYLHLKAPRAAKLAEALSVIPIVVPAVALVAGAGVFFRAVAPGFLVSPYALVPFYVIITMPLVYRALDAGLTALHLRTLFAAAASLGASPWRTLIGIVLPNMRAALLSAGLLCMAMVLGEFALASLLLQYTFPVFLVETGAAAPRGAAALSFVTMLATWGLLALISLISAAGNRRRRTPSATPSVTTSTAKEQP</sequence>
<dbReference type="SUPFAM" id="SSF161098">
    <property type="entry name" value="MetI-like"/>
    <property type="match status" value="1"/>
</dbReference>
<organism evidence="11 12">
    <name type="scientific">Brevibacterium otitidis</name>
    <dbReference type="NCBI Taxonomy" id="53364"/>
    <lineage>
        <taxon>Bacteria</taxon>
        <taxon>Bacillati</taxon>
        <taxon>Actinomycetota</taxon>
        <taxon>Actinomycetes</taxon>
        <taxon>Micrococcales</taxon>
        <taxon>Brevibacteriaceae</taxon>
        <taxon>Brevibacterium</taxon>
    </lineage>
</organism>